<organism evidence="1 2">
    <name type="scientific">Belliella calami</name>
    <dbReference type="NCBI Taxonomy" id="2923436"/>
    <lineage>
        <taxon>Bacteria</taxon>
        <taxon>Pseudomonadati</taxon>
        <taxon>Bacteroidota</taxon>
        <taxon>Cytophagia</taxon>
        <taxon>Cytophagales</taxon>
        <taxon>Cyclobacteriaceae</taxon>
        <taxon>Belliella</taxon>
    </lineage>
</organism>
<dbReference type="EMBL" id="JAKZGS010000024">
    <property type="protein sequence ID" value="MCH7399989.1"/>
    <property type="molecule type" value="Genomic_DNA"/>
</dbReference>
<gene>
    <name evidence="1" type="ORF">MM236_18485</name>
</gene>
<evidence type="ECO:0000313" key="1">
    <source>
        <dbReference type="EMBL" id="MCH7399989.1"/>
    </source>
</evidence>
<dbReference type="Proteomes" id="UP001165488">
    <property type="component" value="Unassembled WGS sequence"/>
</dbReference>
<protein>
    <submittedName>
        <fullName evidence="1">Uncharacterized protein</fullName>
    </submittedName>
</protein>
<proteinExistence type="predicted"/>
<evidence type="ECO:0000313" key="2">
    <source>
        <dbReference type="Proteomes" id="UP001165488"/>
    </source>
</evidence>
<accession>A0ABS9UTP6</accession>
<feature type="non-terminal residue" evidence="1">
    <location>
        <position position="1"/>
    </location>
</feature>
<reference evidence="1" key="1">
    <citation type="submission" date="2022-03" db="EMBL/GenBank/DDBJ databases">
        <title>De novo assembled genomes of Belliella spp. (Cyclobacteriaceae) strains.</title>
        <authorList>
            <person name="Szabo A."/>
            <person name="Korponai K."/>
            <person name="Felfoldi T."/>
        </authorList>
    </citation>
    <scope>NUCLEOTIDE SEQUENCE</scope>
    <source>
        <strain evidence="1">DSM 107340</strain>
    </source>
</reference>
<name>A0ABS9UTP6_9BACT</name>
<sequence length="94" mass="11294">LFNNLRKQCNITHERSLFLVQTQNTHFGQKFRPLIFYLGRYCEVTIKSSYSLGIYKVRVIFNPSEKSIEWCLYEVGSRQFYTPREVKMFRIGDD</sequence>
<comment type="caution">
    <text evidence="1">The sequence shown here is derived from an EMBL/GenBank/DDBJ whole genome shotgun (WGS) entry which is preliminary data.</text>
</comment>
<keyword evidence="2" id="KW-1185">Reference proteome</keyword>
<dbReference type="RefSeq" id="WP_241276484.1">
    <property type="nucleotide sequence ID" value="NZ_JAKZGS010000024.1"/>
</dbReference>